<dbReference type="SUPFAM" id="SSF81660">
    <property type="entry name" value="Metal cation-transporting ATPase, ATP-binding domain N"/>
    <property type="match status" value="1"/>
</dbReference>
<name>A0A6G8B1H2_9LACO</name>
<feature type="transmembrane region" description="Helical" evidence="2">
    <location>
        <begin position="141"/>
        <end position="174"/>
    </location>
</feature>
<keyword evidence="2" id="KW-0812">Transmembrane</keyword>
<evidence type="ECO:0000256" key="1">
    <source>
        <dbReference type="ARBA" id="ARBA00006024"/>
    </source>
</evidence>
<dbReference type="InterPro" id="IPR051014">
    <property type="entry name" value="Cation_Transport_ATPase_IB"/>
</dbReference>
<dbReference type="PANTHER" id="PTHR48085">
    <property type="entry name" value="CADMIUM/ZINC-TRANSPORTING ATPASE HMA2-RELATED"/>
    <property type="match status" value="1"/>
</dbReference>
<proteinExistence type="inferred from homology"/>
<feature type="transmembrane region" description="Helical" evidence="2">
    <location>
        <begin position="74"/>
        <end position="93"/>
    </location>
</feature>
<dbReference type="GO" id="GO:0000166">
    <property type="term" value="F:nucleotide binding"/>
    <property type="evidence" value="ECO:0007669"/>
    <property type="project" value="InterPro"/>
</dbReference>
<evidence type="ECO:0000313" key="3">
    <source>
        <dbReference type="EMBL" id="QIL51059.1"/>
    </source>
</evidence>
<keyword evidence="2" id="KW-1133">Transmembrane helix</keyword>
<feature type="transmembrane region" description="Helical" evidence="2">
    <location>
        <begin position="39"/>
        <end position="62"/>
    </location>
</feature>
<reference evidence="3 4" key="1">
    <citation type="submission" date="2020-03" db="EMBL/GenBank/DDBJ databases">
        <title>Weissella sp. nov., isolated from Cybister lewisianus.</title>
        <authorList>
            <person name="Hyun D.-W."/>
            <person name="Bae J.-W."/>
        </authorList>
    </citation>
    <scope>NUCLEOTIDE SEQUENCE [LARGE SCALE GENOMIC DNA]</scope>
    <source>
        <strain evidence="3 4">HDW19</strain>
    </source>
</reference>
<dbReference type="GO" id="GO:0016020">
    <property type="term" value="C:membrane"/>
    <property type="evidence" value="ECO:0007669"/>
    <property type="project" value="TreeGrafter"/>
</dbReference>
<dbReference type="InterPro" id="IPR023299">
    <property type="entry name" value="ATPase_P-typ_cyto_dom_N"/>
</dbReference>
<dbReference type="Proteomes" id="UP000500741">
    <property type="component" value="Chromosome"/>
</dbReference>
<dbReference type="InterPro" id="IPR023214">
    <property type="entry name" value="HAD_sf"/>
</dbReference>
<evidence type="ECO:0000256" key="2">
    <source>
        <dbReference type="SAM" id="Phobius"/>
    </source>
</evidence>
<dbReference type="EMBL" id="CP049888">
    <property type="protein sequence ID" value="QIL51059.1"/>
    <property type="molecule type" value="Genomic_DNA"/>
</dbReference>
<dbReference type="KEGG" id="wco:G7084_06980"/>
<dbReference type="RefSeq" id="WP_166011271.1">
    <property type="nucleotide sequence ID" value="NZ_CP049888.1"/>
</dbReference>
<feature type="transmembrane region" description="Helical" evidence="2">
    <location>
        <begin position="6"/>
        <end position="27"/>
    </location>
</feature>
<feature type="transmembrane region" description="Helical" evidence="2">
    <location>
        <begin position="490"/>
        <end position="511"/>
    </location>
</feature>
<dbReference type="GO" id="GO:0022857">
    <property type="term" value="F:transmembrane transporter activity"/>
    <property type="evidence" value="ECO:0007669"/>
    <property type="project" value="TreeGrafter"/>
</dbReference>
<keyword evidence="2" id="KW-0472">Membrane</keyword>
<organism evidence="3 4">
    <name type="scientific">Weissella coleopterorum</name>
    <dbReference type="NCBI Taxonomy" id="2714949"/>
    <lineage>
        <taxon>Bacteria</taxon>
        <taxon>Bacillati</taxon>
        <taxon>Bacillota</taxon>
        <taxon>Bacilli</taxon>
        <taxon>Lactobacillales</taxon>
        <taxon>Lactobacillaceae</taxon>
        <taxon>Weissella</taxon>
    </lineage>
</organism>
<sequence length="515" mass="57314">MNFKYLRYIIIAILLALLTGIIAPILTTYVQTMNIDRRYVYLMVMIIGIIFWVFLGTSIVRYLRQSEQRLISSWHEVLTALISWGFACGVALYKAPAQTWIVVPLTLFGTAILLGSLALFQPINLDHESATDQRNSKRLRWLLTLVTIIGLVLGTLTVNLMAGLLIATTVLLIADPKWPTVLIRYQRQLLQDRLRENGIVVNDWTILNRLPGIKSILLEKSGVLTEPVASIYSVKSVDDRYSDHDVIGIAAGLLRNFASPLSSGFAKYAADQEIDASEVSEPEKIALIGVSGVIHQERFAVISAREALKNYAVSAEVLANYQAIGNSVSYIVDGIQVIGIINYGTPLKYSLLEIDRMLVKRGIRTQIISADAMGSVHGLTEMFQSASYVKAGLSPKDKTLMQMTALQTEDSMFITNQQIPHGMPDRIMMEVGDSLPIVDAQLKDLEQLEVVLKAADKLTYLNQRHLRWLNVGIMFLILMGLLIGVGLGNWIILAPIIAVVIRLVVVAFLMYQMRD</sequence>
<feature type="transmembrane region" description="Helical" evidence="2">
    <location>
        <begin position="466"/>
        <end position="484"/>
    </location>
</feature>
<keyword evidence="4" id="KW-1185">Reference proteome</keyword>
<dbReference type="PANTHER" id="PTHR48085:SF1">
    <property type="entry name" value="CATION TRANSPORTING ATPASE (E1-E2 FAMILY)"/>
    <property type="match status" value="1"/>
</dbReference>
<evidence type="ECO:0000313" key="4">
    <source>
        <dbReference type="Proteomes" id="UP000500741"/>
    </source>
</evidence>
<dbReference type="AlphaFoldDB" id="A0A6G8B1H2"/>
<gene>
    <name evidence="3" type="ORF">G7084_06980</name>
</gene>
<dbReference type="Gene3D" id="3.40.50.1000">
    <property type="entry name" value="HAD superfamily/HAD-like"/>
    <property type="match status" value="1"/>
</dbReference>
<dbReference type="Gene3D" id="3.40.1110.10">
    <property type="entry name" value="Calcium-transporting ATPase, cytoplasmic domain N"/>
    <property type="match status" value="1"/>
</dbReference>
<comment type="similarity">
    <text evidence="1">Belongs to the cation transport ATPase (P-type) (TC 3.A.3) family. Type IB subfamily.</text>
</comment>
<protein>
    <submittedName>
        <fullName evidence="3">ATPase P</fullName>
    </submittedName>
</protein>
<accession>A0A6G8B1H2</accession>
<feature type="transmembrane region" description="Helical" evidence="2">
    <location>
        <begin position="100"/>
        <end position="121"/>
    </location>
</feature>